<evidence type="ECO:0000256" key="1">
    <source>
        <dbReference type="SAM" id="MobiDB-lite"/>
    </source>
</evidence>
<gene>
    <name evidence="2" type="ORF">GpartN1_g1367.t1</name>
</gene>
<name>A0A9C7PSE7_9RHOD</name>
<accession>A0A9C7PSE7</accession>
<dbReference type="OrthoDB" id="10381257at2759"/>
<reference evidence="2" key="1">
    <citation type="journal article" date="2022" name="Proc. Natl. Acad. Sci. U.S.A.">
        <title>Life cycle and functional genomics of the unicellular red alga Galdieria for elucidating algal and plant evolution and industrial use.</title>
        <authorList>
            <person name="Hirooka S."/>
            <person name="Itabashi T."/>
            <person name="Ichinose T.M."/>
            <person name="Onuma R."/>
            <person name="Fujiwara T."/>
            <person name="Yamashita S."/>
            <person name="Jong L.W."/>
            <person name="Tomita R."/>
            <person name="Iwane A.H."/>
            <person name="Miyagishima S.Y."/>
        </authorList>
    </citation>
    <scope>NUCLEOTIDE SEQUENCE</scope>
    <source>
        <strain evidence="2">NBRC 102759</strain>
    </source>
</reference>
<reference evidence="2" key="2">
    <citation type="submission" date="2022-01" db="EMBL/GenBank/DDBJ databases">
        <authorList>
            <person name="Hirooka S."/>
            <person name="Miyagishima S.Y."/>
        </authorList>
    </citation>
    <scope>NUCLEOTIDE SEQUENCE</scope>
    <source>
        <strain evidence="2">NBRC 102759</strain>
    </source>
</reference>
<proteinExistence type="predicted"/>
<protein>
    <submittedName>
        <fullName evidence="2">Uncharacterized protein</fullName>
    </submittedName>
</protein>
<dbReference type="Proteomes" id="UP001061958">
    <property type="component" value="Unassembled WGS sequence"/>
</dbReference>
<comment type="caution">
    <text evidence="2">The sequence shown here is derived from an EMBL/GenBank/DDBJ whole genome shotgun (WGS) entry which is preliminary data.</text>
</comment>
<feature type="region of interest" description="Disordered" evidence="1">
    <location>
        <begin position="18"/>
        <end position="89"/>
    </location>
</feature>
<keyword evidence="3" id="KW-1185">Reference proteome</keyword>
<evidence type="ECO:0000313" key="2">
    <source>
        <dbReference type="EMBL" id="GJQ09576.1"/>
    </source>
</evidence>
<dbReference type="AlphaFoldDB" id="A0A9C7PSE7"/>
<sequence length="278" mass="31645">MDASLTLTRRRIVFRQGKKVDQKQVNSSPITGEVKRSRSLEGRVLSAMAKQLSRSSTSSESSSSASTSEPLYRRDSFYRNPPVQGDESSLDLLSEKLTLEEEKPTKYVEAVAKSCKRLQEPFQWKTSYISIPSCVASPNSLFSFGNQKRSRDCDLSSSNNLAPGEFPTLIRRLCHEHSRIRVKKPKSSSSRGCLRDLNESNCERCQMMTSWMVAIRQAVVAASTLPFDPRYHYVSYSVDKRGIIYCNEPLIRFLPVRNSAEQAPRKRARTEVRSQNYR</sequence>
<dbReference type="EMBL" id="BQMJ01000009">
    <property type="protein sequence ID" value="GJQ09576.1"/>
    <property type="molecule type" value="Genomic_DNA"/>
</dbReference>
<evidence type="ECO:0000313" key="3">
    <source>
        <dbReference type="Proteomes" id="UP001061958"/>
    </source>
</evidence>
<organism evidence="2 3">
    <name type="scientific">Galdieria partita</name>
    <dbReference type="NCBI Taxonomy" id="83374"/>
    <lineage>
        <taxon>Eukaryota</taxon>
        <taxon>Rhodophyta</taxon>
        <taxon>Bangiophyceae</taxon>
        <taxon>Galdieriales</taxon>
        <taxon>Galdieriaceae</taxon>
        <taxon>Galdieria</taxon>
    </lineage>
</organism>
<feature type="compositionally biased region" description="Low complexity" evidence="1">
    <location>
        <begin position="53"/>
        <end position="69"/>
    </location>
</feature>